<accession>A0A6A5KQE2</accession>
<dbReference type="EMBL" id="ML975257">
    <property type="protein sequence ID" value="KAF1837869.1"/>
    <property type="molecule type" value="Genomic_DNA"/>
</dbReference>
<keyword evidence="3" id="KW-0378">Hydrolase</keyword>
<dbReference type="Pfam" id="PF00135">
    <property type="entry name" value="COesterase"/>
    <property type="match status" value="1"/>
</dbReference>
<feature type="compositionally biased region" description="Polar residues" evidence="1">
    <location>
        <begin position="67"/>
        <end position="78"/>
    </location>
</feature>
<keyword evidence="4" id="KW-1185">Reference proteome</keyword>
<name>A0A6A5KQE2_9PLEO</name>
<evidence type="ECO:0000256" key="1">
    <source>
        <dbReference type="SAM" id="MobiDB-lite"/>
    </source>
</evidence>
<feature type="non-terminal residue" evidence="3">
    <location>
        <position position="222"/>
    </location>
</feature>
<feature type="region of interest" description="Disordered" evidence="1">
    <location>
        <begin position="50"/>
        <end position="78"/>
    </location>
</feature>
<evidence type="ECO:0000313" key="3">
    <source>
        <dbReference type="EMBL" id="KAF1837869.1"/>
    </source>
</evidence>
<proteinExistence type="predicted"/>
<gene>
    <name evidence="3" type="ORF">BDW02DRAFT_474718</name>
</gene>
<organism evidence="3 4">
    <name type="scientific">Decorospora gaudefroyi</name>
    <dbReference type="NCBI Taxonomy" id="184978"/>
    <lineage>
        <taxon>Eukaryota</taxon>
        <taxon>Fungi</taxon>
        <taxon>Dikarya</taxon>
        <taxon>Ascomycota</taxon>
        <taxon>Pezizomycotina</taxon>
        <taxon>Dothideomycetes</taxon>
        <taxon>Pleosporomycetidae</taxon>
        <taxon>Pleosporales</taxon>
        <taxon>Pleosporineae</taxon>
        <taxon>Pleosporaceae</taxon>
        <taxon>Decorospora</taxon>
    </lineage>
</organism>
<sequence length="222" mass="24264">MNNFTINLARLGAIKCLHEPSSPLIKALGLPYGTISQRFARADLLQKLSDSPSKRHKDGIFDATRPGPSSIQPWGSVKSDASNIPLPTNDLPDDEEQSEDCLNLSIHIPQACFDSHGKLRSAIKLPVLVFIHGGAYFLGSANRPYYNPKNLMCHAIERNTPVIFVGINYRLGALGFLHSHLAGELVPENNGLHDQDVAFEWLRENIGVFGGDVNNVTAIGQS</sequence>
<evidence type="ECO:0000259" key="2">
    <source>
        <dbReference type="Pfam" id="PF00135"/>
    </source>
</evidence>
<evidence type="ECO:0000313" key="4">
    <source>
        <dbReference type="Proteomes" id="UP000800040"/>
    </source>
</evidence>
<feature type="domain" description="Carboxylesterase type B" evidence="2">
    <location>
        <begin position="57"/>
        <end position="222"/>
    </location>
</feature>
<dbReference type="InterPro" id="IPR029058">
    <property type="entry name" value="AB_hydrolase_fold"/>
</dbReference>
<protein>
    <submittedName>
        <fullName evidence="3">Alpha/beta-hydrolase</fullName>
    </submittedName>
</protein>
<dbReference type="OrthoDB" id="6846267at2759"/>
<reference evidence="3" key="1">
    <citation type="submission" date="2020-01" db="EMBL/GenBank/DDBJ databases">
        <authorList>
            <consortium name="DOE Joint Genome Institute"/>
            <person name="Haridas S."/>
            <person name="Albert R."/>
            <person name="Binder M."/>
            <person name="Bloem J."/>
            <person name="Labutti K."/>
            <person name="Salamov A."/>
            <person name="Andreopoulos B."/>
            <person name="Baker S.E."/>
            <person name="Barry K."/>
            <person name="Bills G."/>
            <person name="Bluhm B.H."/>
            <person name="Cannon C."/>
            <person name="Castanera R."/>
            <person name="Culley D.E."/>
            <person name="Daum C."/>
            <person name="Ezra D."/>
            <person name="Gonzalez J.B."/>
            <person name="Henrissat B."/>
            <person name="Kuo A."/>
            <person name="Liang C."/>
            <person name="Lipzen A."/>
            <person name="Lutzoni F."/>
            <person name="Magnuson J."/>
            <person name="Mondo S."/>
            <person name="Nolan M."/>
            <person name="Ohm R."/>
            <person name="Pangilinan J."/>
            <person name="Park H.-J."/>
            <person name="Ramirez L."/>
            <person name="Alfaro M."/>
            <person name="Sun H."/>
            <person name="Tritt A."/>
            <person name="Yoshinaga Y."/>
            <person name="Zwiers L.-H."/>
            <person name="Turgeon B.G."/>
            <person name="Goodwin S.B."/>
            <person name="Spatafora J.W."/>
            <person name="Crous P.W."/>
            <person name="Grigoriev I.V."/>
        </authorList>
    </citation>
    <scope>NUCLEOTIDE SEQUENCE</scope>
    <source>
        <strain evidence="3">P77</strain>
    </source>
</reference>
<dbReference type="Gene3D" id="3.40.50.1820">
    <property type="entry name" value="alpha/beta hydrolase"/>
    <property type="match status" value="1"/>
</dbReference>
<dbReference type="Proteomes" id="UP000800040">
    <property type="component" value="Unassembled WGS sequence"/>
</dbReference>
<dbReference type="GO" id="GO:0016787">
    <property type="term" value="F:hydrolase activity"/>
    <property type="evidence" value="ECO:0007669"/>
    <property type="project" value="UniProtKB-KW"/>
</dbReference>
<dbReference type="PANTHER" id="PTHR11559">
    <property type="entry name" value="CARBOXYLESTERASE"/>
    <property type="match status" value="1"/>
</dbReference>
<dbReference type="InterPro" id="IPR050309">
    <property type="entry name" value="Type-B_Carboxylest/Lipase"/>
</dbReference>
<dbReference type="InterPro" id="IPR002018">
    <property type="entry name" value="CarbesteraseB"/>
</dbReference>
<dbReference type="SUPFAM" id="SSF53474">
    <property type="entry name" value="alpha/beta-Hydrolases"/>
    <property type="match status" value="1"/>
</dbReference>
<dbReference type="AlphaFoldDB" id="A0A6A5KQE2"/>